<sequence length="255" mass="28717">MPKPLEGKTVVVTGSSKTSAVLSRIEQLGGEAFFLPLIETREIIEEHDFEKLKQAFAFDWLIFTSQNAVEAFFEKIKRHRVNPARFIGKIAAVGSKTAKLLENNGFHVSFVPSIFSADVFVKEFPKVADNSPECLFLRGGKAKDTIKKGLPFRVAEWTVYDTYTKPSNIEPLTELIKVKERPIIIFASPSAVEMFAENIAPVVGWQKPQFASIGHITTAKLEHYGASVTYQPSRYTMLAVIEEIRLREENNHDRT</sequence>
<evidence type="ECO:0000256" key="3">
    <source>
        <dbReference type="ARBA" id="ARBA00013109"/>
    </source>
</evidence>
<dbReference type="Proteomes" id="UP000265692">
    <property type="component" value="Unassembled WGS sequence"/>
</dbReference>
<dbReference type="PANTHER" id="PTHR38042:SF1">
    <property type="entry name" value="UROPORPHYRINOGEN-III SYNTHASE, CHLOROPLASTIC"/>
    <property type="match status" value="1"/>
</dbReference>
<proteinExistence type="inferred from homology"/>
<keyword evidence="5 9" id="KW-0627">Porphyrin biosynthesis</keyword>
<evidence type="ECO:0000313" key="11">
    <source>
        <dbReference type="EMBL" id="RHW33373.1"/>
    </source>
</evidence>
<evidence type="ECO:0000256" key="4">
    <source>
        <dbReference type="ARBA" id="ARBA00023239"/>
    </source>
</evidence>
<dbReference type="InterPro" id="IPR036108">
    <property type="entry name" value="4pyrrol_syn_uPrphyn_synt_sf"/>
</dbReference>
<comment type="caution">
    <text evidence="11">The sequence shown here is derived from an EMBL/GenBank/DDBJ whole genome shotgun (WGS) entry which is preliminary data.</text>
</comment>
<dbReference type="GO" id="GO:0006780">
    <property type="term" value="P:uroporphyrinogen III biosynthetic process"/>
    <property type="evidence" value="ECO:0007669"/>
    <property type="project" value="UniProtKB-UniRule"/>
</dbReference>
<dbReference type="AlphaFoldDB" id="A0A396S4C8"/>
<dbReference type="InterPro" id="IPR003754">
    <property type="entry name" value="4pyrrol_synth_uPrphyn_synth"/>
</dbReference>
<dbReference type="EMBL" id="QWEI01000010">
    <property type="protein sequence ID" value="RHW33373.1"/>
    <property type="molecule type" value="Genomic_DNA"/>
</dbReference>
<comment type="pathway">
    <text evidence="1 9">Porphyrin-containing compound metabolism; protoporphyrin-IX biosynthesis; coproporphyrinogen-III from 5-aminolevulinate: step 3/4.</text>
</comment>
<feature type="domain" description="Tetrapyrrole biosynthesis uroporphyrinogen III synthase" evidence="10">
    <location>
        <begin position="23"/>
        <end position="241"/>
    </location>
</feature>
<dbReference type="InterPro" id="IPR039793">
    <property type="entry name" value="UROS/Hem4"/>
</dbReference>
<dbReference type="Gene3D" id="3.40.50.10090">
    <property type="match status" value="2"/>
</dbReference>
<dbReference type="UniPathway" id="UPA00251">
    <property type="reaction ID" value="UER00320"/>
</dbReference>
<comment type="function">
    <text evidence="6 9">Catalyzes cyclization of the linear tetrapyrrole, hydroxymethylbilane, to the macrocyclic uroporphyrinogen III.</text>
</comment>
<evidence type="ECO:0000256" key="9">
    <source>
        <dbReference type="RuleBase" id="RU366031"/>
    </source>
</evidence>
<evidence type="ECO:0000256" key="2">
    <source>
        <dbReference type="ARBA" id="ARBA00008133"/>
    </source>
</evidence>
<keyword evidence="12" id="KW-1185">Reference proteome</keyword>
<protein>
    <recommendedName>
        <fullName evidence="7 9">Uroporphyrinogen-III synthase</fullName>
        <ecNumber evidence="3 9">4.2.1.75</ecNumber>
    </recommendedName>
</protein>
<dbReference type="OrthoDB" id="9815856at2"/>
<keyword evidence="4 9" id="KW-0456">Lyase</keyword>
<evidence type="ECO:0000256" key="6">
    <source>
        <dbReference type="ARBA" id="ARBA00037589"/>
    </source>
</evidence>
<dbReference type="GO" id="GO:0004852">
    <property type="term" value="F:uroporphyrinogen-III synthase activity"/>
    <property type="evidence" value="ECO:0007669"/>
    <property type="project" value="UniProtKB-UniRule"/>
</dbReference>
<dbReference type="GO" id="GO:0006782">
    <property type="term" value="P:protoporphyrinogen IX biosynthetic process"/>
    <property type="evidence" value="ECO:0007669"/>
    <property type="project" value="UniProtKB-UniRule"/>
</dbReference>
<evidence type="ECO:0000259" key="10">
    <source>
        <dbReference type="Pfam" id="PF02602"/>
    </source>
</evidence>
<dbReference type="PANTHER" id="PTHR38042">
    <property type="entry name" value="UROPORPHYRINOGEN-III SYNTHASE, CHLOROPLASTIC"/>
    <property type="match status" value="1"/>
</dbReference>
<accession>A0A396S4C8</accession>
<evidence type="ECO:0000256" key="5">
    <source>
        <dbReference type="ARBA" id="ARBA00023244"/>
    </source>
</evidence>
<evidence type="ECO:0000256" key="7">
    <source>
        <dbReference type="ARBA" id="ARBA00040167"/>
    </source>
</evidence>
<dbReference type="SUPFAM" id="SSF69618">
    <property type="entry name" value="HemD-like"/>
    <property type="match status" value="1"/>
</dbReference>
<reference evidence="11 12" key="1">
    <citation type="submission" date="2018-08" db="EMBL/GenBank/DDBJ databases">
        <title>Lysinibacillus sp. YLB-03 draft genome sequence.</title>
        <authorList>
            <person name="Yu L."/>
        </authorList>
    </citation>
    <scope>NUCLEOTIDE SEQUENCE [LARGE SCALE GENOMIC DNA]</scope>
    <source>
        <strain evidence="11 12">YLB-03</strain>
    </source>
</reference>
<comment type="catalytic activity">
    <reaction evidence="8 9">
        <text>hydroxymethylbilane = uroporphyrinogen III + H2O</text>
        <dbReference type="Rhea" id="RHEA:18965"/>
        <dbReference type="ChEBI" id="CHEBI:15377"/>
        <dbReference type="ChEBI" id="CHEBI:57308"/>
        <dbReference type="ChEBI" id="CHEBI:57845"/>
        <dbReference type="EC" id="4.2.1.75"/>
    </reaction>
</comment>
<gene>
    <name evidence="11" type="ORF">D1B33_15095</name>
</gene>
<evidence type="ECO:0000313" key="12">
    <source>
        <dbReference type="Proteomes" id="UP000265692"/>
    </source>
</evidence>
<name>A0A396S4C8_9BACL</name>
<comment type="similarity">
    <text evidence="2 9">Belongs to the uroporphyrinogen-III synthase family.</text>
</comment>
<organism evidence="11 12">
    <name type="scientific">Ureibacillus yapensis</name>
    <dbReference type="NCBI Taxonomy" id="2304605"/>
    <lineage>
        <taxon>Bacteria</taxon>
        <taxon>Bacillati</taxon>
        <taxon>Bacillota</taxon>
        <taxon>Bacilli</taxon>
        <taxon>Bacillales</taxon>
        <taxon>Caryophanaceae</taxon>
        <taxon>Ureibacillus</taxon>
    </lineage>
</organism>
<dbReference type="EC" id="4.2.1.75" evidence="3 9"/>
<evidence type="ECO:0000256" key="8">
    <source>
        <dbReference type="ARBA" id="ARBA00048617"/>
    </source>
</evidence>
<dbReference type="RefSeq" id="WP_118877237.1">
    <property type="nucleotide sequence ID" value="NZ_QWEI01000010.1"/>
</dbReference>
<evidence type="ECO:0000256" key="1">
    <source>
        <dbReference type="ARBA" id="ARBA00004772"/>
    </source>
</evidence>
<dbReference type="Pfam" id="PF02602">
    <property type="entry name" value="HEM4"/>
    <property type="match status" value="1"/>
</dbReference>
<dbReference type="CDD" id="cd06578">
    <property type="entry name" value="HemD"/>
    <property type="match status" value="1"/>
</dbReference>